<comment type="caution">
    <text evidence="1">The sequence shown here is derived from an EMBL/GenBank/DDBJ whole genome shotgun (WGS) entry which is preliminary data.</text>
</comment>
<dbReference type="AlphaFoldDB" id="A0A0P9TS28"/>
<organism evidence="1 2">
    <name type="scientific">Pseudomonas syringae pv. delphinii</name>
    <dbReference type="NCBI Taxonomy" id="192088"/>
    <lineage>
        <taxon>Bacteria</taxon>
        <taxon>Pseudomonadati</taxon>
        <taxon>Pseudomonadota</taxon>
        <taxon>Gammaproteobacteria</taxon>
        <taxon>Pseudomonadales</taxon>
        <taxon>Pseudomonadaceae</taxon>
        <taxon>Pseudomonas</taxon>
    </lineage>
</organism>
<dbReference type="EMBL" id="RBRA01000035">
    <property type="protein sequence ID" value="RMQ28514.1"/>
    <property type="molecule type" value="Genomic_DNA"/>
</dbReference>
<reference evidence="1 2" key="1">
    <citation type="submission" date="2018-08" db="EMBL/GenBank/DDBJ databases">
        <title>Recombination of ecologically and evolutionarily significant loci maintains genetic cohesion in the Pseudomonas syringae species complex.</title>
        <authorList>
            <person name="Dillon M."/>
            <person name="Thakur S."/>
            <person name="Almeida R.N.D."/>
            <person name="Weir B.S."/>
            <person name="Guttman D.S."/>
        </authorList>
    </citation>
    <scope>NUCLEOTIDE SEQUENCE [LARGE SCALE GENOMIC DNA]</scope>
    <source>
        <strain evidence="1 2">ICMP 13052</strain>
    </source>
</reference>
<sequence>MNIVSCGVMHPTLGLISVEQQNDNVLLRYQGKEQLIKWDLPENIASLSVDVDKIDFTYIFSPSSYLVKSLYFNGDAFFYRIPDGICFFQEVMVDKFPLLFYKSREGSRVNFNAVNEDKTFSVEIHSIGTEKHAGKDQLYFEYRLINGSCQKTVKLNPGDAAEVAGLFFYQSPGAARWPIFLISDRPVNAVKLAELFP</sequence>
<evidence type="ECO:0000313" key="1">
    <source>
        <dbReference type="EMBL" id="RMQ28514.1"/>
    </source>
</evidence>
<dbReference type="Proteomes" id="UP000269044">
    <property type="component" value="Unassembled WGS sequence"/>
</dbReference>
<dbReference type="RefSeq" id="WP_057437324.1">
    <property type="nucleotide sequence ID" value="NZ_LJQH01000318.1"/>
</dbReference>
<accession>A0A0P9TS28</accession>
<evidence type="ECO:0000313" key="2">
    <source>
        <dbReference type="Proteomes" id="UP000269044"/>
    </source>
</evidence>
<gene>
    <name evidence="1" type="ORF">ALQ08_102092</name>
</gene>
<name>A0A0P9TS28_9PSED</name>
<protein>
    <submittedName>
        <fullName evidence="1">Uncharacterized protein</fullName>
    </submittedName>
</protein>
<proteinExistence type="predicted"/>